<evidence type="ECO:0000256" key="8">
    <source>
        <dbReference type="ARBA" id="ARBA00022839"/>
    </source>
</evidence>
<dbReference type="Pfam" id="PF00929">
    <property type="entry name" value="RNase_T"/>
    <property type="match status" value="1"/>
</dbReference>
<dbReference type="InterPro" id="IPR034747">
    <property type="entry name" value="EXOI_SH3"/>
</dbReference>
<dbReference type="FunFam" id="3.30.420.10:FF:000033">
    <property type="entry name" value="Exodeoxyribonuclease I"/>
    <property type="match status" value="1"/>
</dbReference>
<evidence type="ECO:0000256" key="12">
    <source>
        <dbReference type="ARBA" id="ARBA00046792"/>
    </source>
</evidence>
<comment type="caution">
    <text evidence="18">The sequence shown here is derived from an EMBL/GenBank/DDBJ whole genome shotgun (WGS) entry which is preliminary data.</text>
</comment>
<dbReference type="STRING" id="966.BTA35_0216310"/>
<evidence type="ECO:0000256" key="2">
    <source>
        <dbReference type="ARBA" id="ARBA00012108"/>
    </source>
</evidence>
<comment type="subunit">
    <text evidence="12">Monomer. Interacts with ssb (via C-terminus); this interaction stimulates the exonuclease activity by recruiting the enzyme to its substrate.</text>
</comment>
<comment type="cofactor">
    <cofactor evidence="15">
        <name>Mg(2+)</name>
        <dbReference type="ChEBI" id="CHEBI:18420"/>
    </cofactor>
    <text evidence="15">Binds 2 Mg(2+) ions per monomer.</text>
</comment>
<dbReference type="PROSITE" id="PS51784">
    <property type="entry name" value="EXOI_SH3"/>
    <property type="match status" value="1"/>
</dbReference>
<evidence type="ECO:0000259" key="17">
    <source>
        <dbReference type="PROSITE" id="PS51785"/>
    </source>
</evidence>
<organism evidence="18 19">
    <name type="scientific">Oceanospirillum linum</name>
    <dbReference type="NCBI Taxonomy" id="966"/>
    <lineage>
        <taxon>Bacteria</taxon>
        <taxon>Pseudomonadati</taxon>
        <taxon>Pseudomonadota</taxon>
        <taxon>Gammaproteobacteria</taxon>
        <taxon>Oceanospirillales</taxon>
        <taxon>Oceanospirillaceae</taxon>
        <taxon>Oceanospirillum</taxon>
    </lineage>
</organism>
<dbReference type="SUPFAM" id="SSF53098">
    <property type="entry name" value="Ribonuclease H-like"/>
    <property type="match status" value="1"/>
</dbReference>
<evidence type="ECO:0000256" key="10">
    <source>
        <dbReference type="ARBA" id="ARBA00023125"/>
    </source>
</evidence>
<dbReference type="PROSITE" id="PS51785">
    <property type="entry name" value="EXOI_C"/>
    <property type="match status" value="1"/>
</dbReference>
<keyword evidence="10" id="KW-0238">DNA-binding</keyword>
<dbReference type="PANTHER" id="PTHR11046">
    <property type="entry name" value="OLIGORIBONUCLEASE, MITOCHONDRIAL"/>
    <property type="match status" value="1"/>
</dbReference>
<feature type="binding site" evidence="15">
    <location>
        <position position="11"/>
    </location>
    <ligand>
        <name>Mg(2+)</name>
        <dbReference type="ChEBI" id="CHEBI:18420"/>
        <label>1</label>
    </ligand>
</feature>
<gene>
    <name evidence="18" type="ORF">BTA35_0216310</name>
</gene>
<evidence type="ECO:0000256" key="13">
    <source>
        <dbReference type="PIRNR" id="PIRNR000977"/>
    </source>
</evidence>
<dbReference type="RefSeq" id="WP_078320877.1">
    <property type="nucleotide sequence ID" value="NZ_FXTS01000014.1"/>
</dbReference>
<evidence type="ECO:0000259" key="16">
    <source>
        <dbReference type="PROSITE" id="PS51784"/>
    </source>
</evidence>
<dbReference type="InterPro" id="IPR013520">
    <property type="entry name" value="Ribonucl_H"/>
</dbReference>
<proteinExistence type="predicted"/>
<dbReference type="GO" id="GO:0006281">
    <property type="term" value="P:DNA repair"/>
    <property type="evidence" value="ECO:0007669"/>
    <property type="project" value="UniProtKB-KW"/>
</dbReference>
<keyword evidence="19" id="KW-1185">Reference proteome</keyword>
<keyword evidence="5 15" id="KW-0479">Metal-binding</keyword>
<evidence type="ECO:0000256" key="5">
    <source>
        <dbReference type="ARBA" id="ARBA00022723"/>
    </source>
</evidence>
<dbReference type="InterPro" id="IPR023607">
    <property type="entry name" value="Exodeoxyribonuclease_I"/>
</dbReference>
<evidence type="ECO:0000313" key="18">
    <source>
        <dbReference type="EMBL" id="OOV85890.1"/>
    </source>
</evidence>
<comment type="catalytic activity">
    <reaction evidence="1 13">
        <text>Exonucleolytic cleavage in the 3'- to 5'-direction to yield nucleoside 5'-phosphates.</text>
        <dbReference type="EC" id="3.1.11.1"/>
    </reaction>
</comment>
<name>A0A1T1H838_OCELI</name>
<dbReference type="Gene3D" id="1.10.287.1240">
    <property type="match status" value="1"/>
</dbReference>
<dbReference type="AlphaFoldDB" id="A0A1T1H838"/>
<accession>A0A1T1H838</accession>
<feature type="domain" description="ExoI C-terminal" evidence="17">
    <location>
        <begin position="355"/>
        <end position="476"/>
    </location>
</feature>
<sequence length="481" mass="54481">MSSQPTLFWHDYESFGADPRRDRPSQFAGIRTDLDLNEIAEPVEWFCQPADDFLPHPDACLITGITPQDAQKNGVPEAEFIANIHSELSQPNTCSLGYNSLRFDDEMTRHTLYRNFYDAYGREWQNGNSRWDLIDVARTAYALRPDGIEWPLNDQGLPSFKLEHLTAANGISHEGAHDAVSDVRATIALARLIREKQPKLYEHLFALRNKHKVSDQLDLVSRKPVLHISGMFGAARGNAAVVVPLAQHPTNKNGVICYDLMVDPAELGSLSAEEIRHRVFTAQAELSQPRIPLKVIHINRCPVVLPVSMVDEKVEARTGIGLQTCREHWKVLSALGDITSKLQAVFSEPSDGVAGSDDPDLMLYGGGFFGHHDKDQMEIIRETPAEALSELEPAFQDPRLNEMFFRYKARNFKDWLTGEELQQWDEYRWQRINDPAVSSLTPEQFNQRLVELSQTELSQRDQAILEDVVLYVESLVPSHLF</sequence>
<feature type="binding site" evidence="14">
    <location>
        <position position="161"/>
    </location>
    <ligand>
        <name>substrate</name>
    </ligand>
</feature>
<evidence type="ECO:0000313" key="19">
    <source>
        <dbReference type="Proteomes" id="UP000190064"/>
    </source>
</evidence>
<dbReference type="Gene3D" id="3.30.420.10">
    <property type="entry name" value="Ribonuclease H-like superfamily/Ribonuclease H"/>
    <property type="match status" value="1"/>
</dbReference>
<evidence type="ECO:0000256" key="6">
    <source>
        <dbReference type="ARBA" id="ARBA00022763"/>
    </source>
</evidence>
<keyword evidence="11 13" id="KW-0234">DNA repair</keyword>
<evidence type="ECO:0000256" key="7">
    <source>
        <dbReference type="ARBA" id="ARBA00022801"/>
    </source>
</evidence>
<dbReference type="Proteomes" id="UP000190064">
    <property type="component" value="Unassembled WGS sequence"/>
</dbReference>
<dbReference type="Pfam" id="PF08411">
    <property type="entry name" value="ExoI_SH3"/>
    <property type="match status" value="1"/>
</dbReference>
<dbReference type="GO" id="GO:0008310">
    <property type="term" value="F:single-stranded DNA 3'-5' DNA exonuclease activity"/>
    <property type="evidence" value="ECO:0007669"/>
    <property type="project" value="UniProtKB-EC"/>
</dbReference>
<keyword evidence="6 13" id="KW-0227">DNA damage</keyword>
<evidence type="ECO:0000256" key="11">
    <source>
        <dbReference type="ARBA" id="ARBA00023204"/>
    </source>
</evidence>
<dbReference type="InterPro" id="IPR013620">
    <property type="entry name" value="Exonuc_1_SH3"/>
</dbReference>
<dbReference type="NCBIfam" id="NF008746">
    <property type="entry name" value="PRK11779.1"/>
    <property type="match status" value="1"/>
</dbReference>
<dbReference type="Gene3D" id="1.20.1280.70">
    <property type="entry name" value="Exonuclease ExoI, domain 3"/>
    <property type="match status" value="1"/>
</dbReference>
<dbReference type="PIRSF" id="PIRSF000977">
    <property type="entry name" value="Exodeoxyribonuclease_I"/>
    <property type="match status" value="1"/>
</dbReference>
<protein>
    <recommendedName>
        <fullName evidence="3 13">Exodeoxyribonuclease I</fullName>
        <ecNumber evidence="2 13">3.1.11.1</ecNumber>
    </recommendedName>
</protein>
<dbReference type="GO" id="GO:0046872">
    <property type="term" value="F:metal ion binding"/>
    <property type="evidence" value="ECO:0007669"/>
    <property type="project" value="UniProtKB-KW"/>
</dbReference>
<feature type="domain" description="ExoI SH3-like" evidence="16">
    <location>
        <begin position="198"/>
        <end position="350"/>
    </location>
</feature>
<dbReference type="GO" id="GO:0003677">
    <property type="term" value="F:DNA binding"/>
    <property type="evidence" value="ECO:0007669"/>
    <property type="project" value="UniProtKB-KW"/>
</dbReference>
<reference evidence="18" key="1">
    <citation type="submission" date="2017-02" db="EMBL/GenBank/DDBJ databases">
        <title>Draft Genome Sequence of the Salt Water Bacterium Oceanospirillum linum ATCC 11336.</title>
        <authorList>
            <person name="Trachtenberg A.M."/>
            <person name="Carney J.G."/>
            <person name="Linnane J.D."/>
            <person name="Rheaume B.A."/>
            <person name="Pitts N.L."/>
            <person name="Mykles D.L."/>
            <person name="Maclea K.S."/>
        </authorList>
    </citation>
    <scope>NUCLEOTIDE SEQUENCE [LARGE SCALE GENOMIC DNA]</scope>
    <source>
        <strain evidence="18">ATCC 11336</strain>
    </source>
</reference>
<dbReference type="EC" id="3.1.11.1" evidence="2 13"/>
<keyword evidence="8 13" id="KW-0269">Exonuclease</keyword>
<dbReference type="EMBL" id="MTSD02000012">
    <property type="protein sequence ID" value="OOV85890.1"/>
    <property type="molecule type" value="Genomic_DNA"/>
</dbReference>
<dbReference type="Gene3D" id="3.30.1520.20">
    <property type="entry name" value="Exonuclease ExoI, domain 2"/>
    <property type="match status" value="1"/>
</dbReference>
<feature type="binding site" evidence="14">
    <location>
        <position position="13"/>
    </location>
    <ligand>
        <name>substrate</name>
    </ligand>
</feature>
<evidence type="ECO:0000256" key="9">
    <source>
        <dbReference type="ARBA" id="ARBA00022842"/>
    </source>
</evidence>
<dbReference type="InterPro" id="IPR012337">
    <property type="entry name" value="RNaseH-like_sf"/>
</dbReference>
<evidence type="ECO:0000256" key="15">
    <source>
        <dbReference type="PIRSR" id="PIRSR000977-2"/>
    </source>
</evidence>
<keyword evidence="4 13" id="KW-0540">Nuclease</keyword>
<evidence type="ECO:0000256" key="1">
    <source>
        <dbReference type="ARBA" id="ARBA00000563"/>
    </source>
</evidence>
<evidence type="ECO:0000256" key="4">
    <source>
        <dbReference type="ARBA" id="ARBA00022722"/>
    </source>
</evidence>
<evidence type="ECO:0000256" key="14">
    <source>
        <dbReference type="PIRSR" id="PIRSR000977-1"/>
    </source>
</evidence>
<keyword evidence="7 13" id="KW-0378">Hydrolase</keyword>
<dbReference type="CDD" id="cd06138">
    <property type="entry name" value="ExoI_N"/>
    <property type="match status" value="1"/>
</dbReference>
<feature type="binding site" evidence="15">
    <location>
        <position position="13"/>
    </location>
    <ligand>
        <name>Mg(2+)</name>
        <dbReference type="ChEBI" id="CHEBI:18420"/>
        <label>2</label>
    </ligand>
</feature>
<dbReference type="InterPro" id="IPR038649">
    <property type="entry name" value="EXOI_SH3_sf"/>
</dbReference>
<dbReference type="InterPro" id="IPR058561">
    <property type="entry name" value="Exonuc_1_C"/>
</dbReference>
<feature type="binding site" evidence="15">
    <location>
        <position position="182"/>
    </location>
    <ligand>
        <name>Mg(2+)</name>
        <dbReference type="ChEBI" id="CHEBI:18420"/>
        <label>2</label>
    </ligand>
</feature>
<dbReference type="Pfam" id="PF26016">
    <property type="entry name" value="ExoI_C"/>
    <property type="match status" value="1"/>
</dbReference>
<dbReference type="GO" id="GO:0000175">
    <property type="term" value="F:3'-5'-RNA exonuclease activity"/>
    <property type="evidence" value="ECO:0007669"/>
    <property type="project" value="InterPro"/>
</dbReference>
<evidence type="ECO:0000256" key="3">
    <source>
        <dbReference type="ARBA" id="ARBA00019900"/>
    </source>
</evidence>
<dbReference type="PANTHER" id="PTHR11046:SF11">
    <property type="entry name" value="EXODEOXYRIBONUCLEASE I"/>
    <property type="match status" value="1"/>
</dbReference>
<dbReference type="InterPro" id="IPR036397">
    <property type="entry name" value="RNaseH_sf"/>
</dbReference>
<dbReference type="InterPro" id="IPR022894">
    <property type="entry name" value="Oligoribonuclease"/>
</dbReference>
<keyword evidence="9 15" id="KW-0460">Magnesium</keyword>